<proteinExistence type="predicted"/>
<organism evidence="1 2">
    <name type="scientific">Trifolium medium</name>
    <dbReference type="NCBI Taxonomy" id="97028"/>
    <lineage>
        <taxon>Eukaryota</taxon>
        <taxon>Viridiplantae</taxon>
        <taxon>Streptophyta</taxon>
        <taxon>Embryophyta</taxon>
        <taxon>Tracheophyta</taxon>
        <taxon>Spermatophyta</taxon>
        <taxon>Magnoliopsida</taxon>
        <taxon>eudicotyledons</taxon>
        <taxon>Gunneridae</taxon>
        <taxon>Pentapetalae</taxon>
        <taxon>rosids</taxon>
        <taxon>fabids</taxon>
        <taxon>Fabales</taxon>
        <taxon>Fabaceae</taxon>
        <taxon>Papilionoideae</taxon>
        <taxon>50 kb inversion clade</taxon>
        <taxon>NPAAA clade</taxon>
        <taxon>Hologalegina</taxon>
        <taxon>IRL clade</taxon>
        <taxon>Trifolieae</taxon>
        <taxon>Trifolium</taxon>
    </lineage>
</organism>
<dbReference type="EMBL" id="LXQA010810451">
    <property type="protein sequence ID" value="MCI72097.1"/>
    <property type="molecule type" value="Genomic_DNA"/>
</dbReference>
<evidence type="ECO:0000313" key="1">
    <source>
        <dbReference type="EMBL" id="MCI72097.1"/>
    </source>
</evidence>
<name>A0A392UHC0_9FABA</name>
<reference evidence="1 2" key="1">
    <citation type="journal article" date="2018" name="Front. Plant Sci.">
        <title>Red Clover (Trifolium pratense) and Zigzag Clover (T. medium) - A Picture of Genomic Similarities and Differences.</title>
        <authorList>
            <person name="Dluhosova J."/>
            <person name="Istvanek J."/>
            <person name="Nedelnik J."/>
            <person name="Repkova J."/>
        </authorList>
    </citation>
    <scope>NUCLEOTIDE SEQUENCE [LARGE SCALE GENOMIC DNA]</scope>
    <source>
        <strain evidence="2">cv. 10/8</strain>
        <tissue evidence="1">Leaf</tissue>
    </source>
</reference>
<keyword evidence="2" id="KW-1185">Reference proteome</keyword>
<dbReference type="AlphaFoldDB" id="A0A392UHC0"/>
<feature type="non-terminal residue" evidence="1">
    <location>
        <position position="32"/>
    </location>
</feature>
<accession>A0A392UHC0</accession>
<comment type="caution">
    <text evidence="1">The sequence shown here is derived from an EMBL/GenBank/DDBJ whole genome shotgun (WGS) entry which is preliminary data.</text>
</comment>
<evidence type="ECO:0000313" key="2">
    <source>
        <dbReference type="Proteomes" id="UP000265520"/>
    </source>
</evidence>
<sequence>MMIKDIPSNGGGCLIRWWLFKEDALAKDVLIS</sequence>
<dbReference type="Proteomes" id="UP000265520">
    <property type="component" value="Unassembled WGS sequence"/>
</dbReference>
<protein>
    <submittedName>
        <fullName evidence="1">Uncharacterized protein</fullName>
    </submittedName>
</protein>